<evidence type="ECO:0000313" key="2">
    <source>
        <dbReference type="Proteomes" id="UP000435323"/>
    </source>
</evidence>
<dbReference type="RefSeq" id="WP_005423842.1">
    <property type="nucleotide sequence ID" value="NZ_BMPC01000001.1"/>
</dbReference>
<protein>
    <submittedName>
        <fullName evidence="1">Uncharacterized protein</fullName>
    </submittedName>
</protein>
<dbReference type="EMBL" id="WOBO01000005">
    <property type="protein sequence ID" value="MUK44705.1"/>
    <property type="molecule type" value="Genomic_DNA"/>
</dbReference>
<evidence type="ECO:0000313" key="1">
    <source>
        <dbReference type="EMBL" id="MUK44705.1"/>
    </source>
</evidence>
<proteinExistence type="predicted"/>
<sequence length="215" mass="24304">MKNKLTLTLMELQGIPAEKGNNLTLAILTHSDIDSFDALFRNLKNRYFPNAEIYFSVSSDEIDLRGSDRNTSIKNEYHKIKECIDNMTKGVEILVCDRNLGFAQDFPVFDNADGLDLTKKDKSPSWILISDESSLGDLYDECPESITFKVGGDSNNVRTITYCKKEEKPILTSIVTAAHLIYSNESAYREQLHDLPPSKEYAESELKHLVNSLQS</sequence>
<accession>A0A6I3YFZ0</accession>
<dbReference type="Proteomes" id="UP000435323">
    <property type="component" value="Unassembled WGS sequence"/>
</dbReference>
<name>A0A6I3YFZ0_ALIFS</name>
<comment type="caution">
    <text evidence="1">The sequence shown here is derived from an EMBL/GenBank/DDBJ whole genome shotgun (WGS) entry which is preliminary data.</text>
</comment>
<gene>
    <name evidence="1" type="ORF">GNP77_04860</name>
</gene>
<organism evidence="1 2">
    <name type="scientific">Aliivibrio fischeri</name>
    <name type="common">Vibrio fischeri</name>
    <dbReference type="NCBI Taxonomy" id="668"/>
    <lineage>
        <taxon>Bacteria</taxon>
        <taxon>Pseudomonadati</taxon>
        <taxon>Pseudomonadota</taxon>
        <taxon>Gammaproteobacteria</taxon>
        <taxon>Vibrionales</taxon>
        <taxon>Vibrionaceae</taxon>
        <taxon>Aliivibrio</taxon>
    </lineage>
</organism>
<dbReference type="AlphaFoldDB" id="A0A6I3YFZ0"/>
<reference evidence="1 2" key="1">
    <citation type="submission" date="2019-11" db="EMBL/GenBank/DDBJ databases">
        <title>Using colonization assays and comparative genomics to discover symbiosis behaviors and factors in Vibrio fischeri.</title>
        <authorList>
            <person name="Bongrand C."/>
            <person name="Moriano-Gutierrez S."/>
            <person name="Arevalo P."/>
            <person name="Mcfall-Ngai M."/>
            <person name="Visick K."/>
            <person name="Polz M.F."/>
            <person name="Ruby E.G."/>
        </authorList>
    </citation>
    <scope>NUCLEOTIDE SEQUENCE [LARGE SCALE GENOMIC DNA]</scope>
    <source>
        <strain evidence="2">emors.3.2</strain>
    </source>
</reference>